<dbReference type="AlphaFoldDB" id="A0A1Q9DQ71"/>
<sequence length="292" mass="29152">MEGAGAGRGAALATVPMLPEPGGGTCSGGGPIAGAVGTEAGRCRGGGRRLNCPGAVAGEASFGVGLSKPGQGTTVTDKGGEAGVAGPGMVPAGTRALGETCTVAGLAVGGPAGPGTGWHWVLVGRFDLARSLACSEVVAAQLHLARCLVDRVACSEVVAAQLHLARCLVDRAGSRLASQQGWLLAAGSEVVAAQLDLARWLLAVDRAGSRLGLLAGRIDLAADSEVVAAQLDLARCLVAVARAGLRLASQQGWVLAGRVDLVAGSEVLPELAEQLEAKVRAMLSQGRLLLRP</sequence>
<name>A0A1Q9DQ71_SYMMI</name>
<protein>
    <submittedName>
        <fullName evidence="1">Uncharacterized protein</fullName>
    </submittedName>
</protein>
<keyword evidence="2" id="KW-1185">Reference proteome</keyword>
<accession>A0A1Q9DQ71</accession>
<evidence type="ECO:0000313" key="2">
    <source>
        <dbReference type="Proteomes" id="UP000186817"/>
    </source>
</evidence>
<proteinExistence type="predicted"/>
<reference evidence="1 2" key="1">
    <citation type="submission" date="2016-02" db="EMBL/GenBank/DDBJ databases">
        <title>Genome analysis of coral dinoflagellate symbionts highlights evolutionary adaptations to a symbiotic lifestyle.</title>
        <authorList>
            <person name="Aranda M."/>
            <person name="Li Y."/>
            <person name="Liew Y.J."/>
            <person name="Baumgarten S."/>
            <person name="Simakov O."/>
            <person name="Wilson M."/>
            <person name="Piel J."/>
            <person name="Ashoor H."/>
            <person name="Bougouffa S."/>
            <person name="Bajic V.B."/>
            <person name="Ryu T."/>
            <person name="Ravasi T."/>
            <person name="Bayer T."/>
            <person name="Micklem G."/>
            <person name="Kim H."/>
            <person name="Bhak J."/>
            <person name="Lajeunesse T.C."/>
            <person name="Voolstra C.R."/>
        </authorList>
    </citation>
    <scope>NUCLEOTIDE SEQUENCE [LARGE SCALE GENOMIC DNA]</scope>
    <source>
        <strain evidence="1 2">CCMP2467</strain>
    </source>
</reference>
<dbReference type="EMBL" id="LSRX01000438">
    <property type="protein sequence ID" value="OLP97326.1"/>
    <property type="molecule type" value="Genomic_DNA"/>
</dbReference>
<organism evidence="1 2">
    <name type="scientific">Symbiodinium microadriaticum</name>
    <name type="common">Dinoflagellate</name>
    <name type="synonym">Zooxanthella microadriatica</name>
    <dbReference type="NCBI Taxonomy" id="2951"/>
    <lineage>
        <taxon>Eukaryota</taxon>
        <taxon>Sar</taxon>
        <taxon>Alveolata</taxon>
        <taxon>Dinophyceae</taxon>
        <taxon>Suessiales</taxon>
        <taxon>Symbiodiniaceae</taxon>
        <taxon>Symbiodinium</taxon>
    </lineage>
</organism>
<dbReference type="Proteomes" id="UP000186817">
    <property type="component" value="Unassembled WGS sequence"/>
</dbReference>
<gene>
    <name evidence="1" type="ORF">AK812_SmicGene20362</name>
</gene>
<evidence type="ECO:0000313" key="1">
    <source>
        <dbReference type="EMBL" id="OLP97326.1"/>
    </source>
</evidence>
<comment type="caution">
    <text evidence="1">The sequence shown here is derived from an EMBL/GenBank/DDBJ whole genome shotgun (WGS) entry which is preliminary data.</text>
</comment>